<dbReference type="GO" id="GO:0016042">
    <property type="term" value="P:lipid catabolic process"/>
    <property type="evidence" value="ECO:0007669"/>
    <property type="project" value="InterPro"/>
</dbReference>
<dbReference type="Gene3D" id="1.10.260.130">
    <property type="match status" value="1"/>
</dbReference>
<gene>
    <name evidence="2" type="ORF">SAMN06265360_12132</name>
</gene>
<dbReference type="AlphaFoldDB" id="A0A238ZFI1"/>
<evidence type="ECO:0000313" key="3">
    <source>
        <dbReference type="Proteomes" id="UP000198348"/>
    </source>
</evidence>
<protein>
    <submittedName>
        <fullName evidence="2">Secretory lipase</fullName>
    </submittedName>
</protein>
<accession>A0A238ZFI1</accession>
<dbReference type="Gene3D" id="3.40.50.1820">
    <property type="entry name" value="alpha/beta hydrolase"/>
    <property type="match status" value="1"/>
</dbReference>
<reference evidence="2 3" key="1">
    <citation type="submission" date="2017-06" db="EMBL/GenBank/DDBJ databases">
        <authorList>
            <person name="Kim H.J."/>
            <person name="Triplett B.A."/>
        </authorList>
    </citation>
    <scope>NUCLEOTIDE SEQUENCE [LARGE SCALE GENOMIC DNA]</scope>
    <source>
        <strain evidence="2 3">DSM 45207</strain>
    </source>
</reference>
<dbReference type="GO" id="GO:0004806">
    <property type="term" value="F:triacylglycerol lipase activity"/>
    <property type="evidence" value="ECO:0007669"/>
    <property type="project" value="InterPro"/>
</dbReference>
<dbReference type="SUPFAM" id="SSF53474">
    <property type="entry name" value="alpha/beta-Hydrolases"/>
    <property type="match status" value="1"/>
</dbReference>
<dbReference type="RefSeq" id="WP_089302917.1">
    <property type="nucleotide sequence ID" value="NZ_FZNW01000021.1"/>
</dbReference>
<dbReference type="InterPro" id="IPR005152">
    <property type="entry name" value="Lipase_secreted"/>
</dbReference>
<feature type="signal peptide" evidence="1">
    <location>
        <begin position="1"/>
        <end position="35"/>
    </location>
</feature>
<dbReference type="Proteomes" id="UP000198348">
    <property type="component" value="Unassembled WGS sequence"/>
</dbReference>
<dbReference type="Pfam" id="PF03583">
    <property type="entry name" value="LIP"/>
    <property type="match status" value="1"/>
</dbReference>
<dbReference type="EMBL" id="FZNW01000021">
    <property type="protein sequence ID" value="SNR82097.1"/>
    <property type="molecule type" value="Genomic_DNA"/>
</dbReference>
<keyword evidence="3" id="KW-1185">Reference proteome</keyword>
<evidence type="ECO:0000313" key="2">
    <source>
        <dbReference type="EMBL" id="SNR82097.1"/>
    </source>
</evidence>
<organism evidence="2 3">
    <name type="scientific">Haloechinothrix alba</name>
    <dbReference type="NCBI Taxonomy" id="664784"/>
    <lineage>
        <taxon>Bacteria</taxon>
        <taxon>Bacillati</taxon>
        <taxon>Actinomycetota</taxon>
        <taxon>Actinomycetes</taxon>
        <taxon>Pseudonocardiales</taxon>
        <taxon>Pseudonocardiaceae</taxon>
        <taxon>Haloechinothrix</taxon>
    </lineage>
</organism>
<dbReference type="InterPro" id="IPR029058">
    <property type="entry name" value="AB_hydrolase_fold"/>
</dbReference>
<feature type="chain" id="PRO_5012850867" evidence="1">
    <location>
        <begin position="36"/>
        <end position="413"/>
    </location>
</feature>
<dbReference type="PANTHER" id="PTHR34853">
    <property type="match status" value="1"/>
</dbReference>
<dbReference type="OrthoDB" id="9798122at2"/>
<sequence length="413" mass="43703">MRRTAHRATALSVTTAVTAAAVLTGALTGTGAATAESGSFYQPPSPLPDGQPGDVIRHEEMPFHLDPAQGLESPADAHRIMYLSTDVDGDPMAVTGTVLTPRDPWFGIGPRPVVGLAPGTQGMGDECAPSRRMEDGTEYESAFISGLLERGYGVAVTDYQNLGTPGDHTYVIREPQAHAVLDVIRAAQGLSEAGLPGSGPVATAGYSQGGGASAAAAERAPDYAPELDLRGSYAGAPPAELSSVAESLDGGHAAGLLGYAVLGFDSAYPELDIESLLNEEGRQLADEVRQECVEETLPKHAFTRSEDLTADGRSLTDYLNEEPYRSRVAENRLGRTAPEAPTLVLHSRVDDIVPYEQGRQMARDWCERGANVRFKTLASPTHVGAVPEASITAFNWLEARFSSFPHLGNCGTF</sequence>
<dbReference type="PANTHER" id="PTHR34853:SF1">
    <property type="entry name" value="LIPASE 5"/>
    <property type="match status" value="1"/>
</dbReference>
<evidence type="ECO:0000256" key="1">
    <source>
        <dbReference type="SAM" id="SignalP"/>
    </source>
</evidence>
<name>A0A238ZFI1_9PSEU</name>
<dbReference type="PIRSF" id="PIRSF029171">
    <property type="entry name" value="Esterase_LipA"/>
    <property type="match status" value="1"/>
</dbReference>
<keyword evidence="1" id="KW-0732">Signal</keyword>
<proteinExistence type="predicted"/>